<evidence type="ECO:0000256" key="1">
    <source>
        <dbReference type="ARBA" id="ARBA00022737"/>
    </source>
</evidence>
<evidence type="ECO:0000313" key="6">
    <source>
        <dbReference type="Proteomes" id="UP000008694"/>
    </source>
</evidence>
<dbReference type="HOGENOM" id="CLU_045188_0_0_1"/>
<dbReference type="STRING" id="81972.D7LWR3"/>
<organism evidence="6">
    <name type="scientific">Arabidopsis lyrata subsp. lyrata</name>
    <name type="common">Lyre-leaved rock-cress</name>
    <dbReference type="NCBI Taxonomy" id="81972"/>
    <lineage>
        <taxon>Eukaryota</taxon>
        <taxon>Viridiplantae</taxon>
        <taxon>Streptophyta</taxon>
        <taxon>Embryophyta</taxon>
        <taxon>Tracheophyta</taxon>
        <taxon>Spermatophyta</taxon>
        <taxon>Magnoliopsida</taxon>
        <taxon>eudicotyledons</taxon>
        <taxon>Gunneridae</taxon>
        <taxon>Pentapetalae</taxon>
        <taxon>rosids</taxon>
        <taxon>malvids</taxon>
        <taxon>Brassicales</taxon>
        <taxon>Brassicaceae</taxon>
        <taxon>Camelineae</taxon>
        <taxon>Arabidopsis</taxon>
    </lineage>
</organism>
<keyword evidence="6" id="KW-1185">Reference proteome</keyword>
<dbReference type="eggNOG" id="KOG0568">
    <property type="taxonomic scope" value="Eukaryota"/>
</dbReference>
<gene>
    <name evidence="5" type="ORF">ARALYDRAFT_660200</name>
</gene>
<feature type="repeat" description="PPR" evidence="2">
    <location>
        <begin position="279"/>
        <end position="313"/>
    </location>
</feature>
<feature type="repeat" description="PPR" evidence="2">
    <location>
        <begin position="208"/>
        <end position="242"/>
    </location>
</feature>
<keyword evidence="1" id="KW-0677">Repeat</keyword>
<dbReference type="Gramene" id="Al_scaffold_0006_265">
    <property type="protein sequence ID" value="Al_scaffold_0006_265"/>
    <property type="gene ID" value="Al_scaffold_0006_265"/>
</dbReference>
<name>D7LWR3_ARALL</name>
<dbReference type="InterPro" id="IPR052573">
    <property type="entry name" value="DnaJ_C_subfamily_28"/>
</dbReference>
<sequence>MAVRLARSLAASRPSRGNRCSASVITSSAINGGEFSDFHRAFAFYSSSSSWWSSPEDLTAGSKRIEKNTTDRLSAVIDAVHDRKLPPELRGRRDFVRGFARQFSSETKRVNTKVNFSLSDDDSDEETPVTEDSGKPEFLPPPYDPFSKKLAIEGPEDPKNLQEIFHKMKTEGFMNEAVKMFDALSKDGRTHEALELFSQIKDKNQMPDVVAHTAIVEAYANAGQAKEALKVFMRMLACGVSPNAYTYTVLIKGLAADVRTLKDAKKYLLEMMGNGMSPNTATYTAVFEAFVKDEKEESARELLQEMKGNGFVPDEKAVREALQSKRGQVFRTVFNLLFDKSETDIINVVEQRIWHSMEEGHFENLPGKGKPLNLHTNPHADPAEDTLYRILNKNGVAPEWVELNKEIRNKAKEWRISLKKAWTMKLEEDQSGWEERSDLLKKELKQINNMVFRYNLIVPFGRQMFGLKWEKEIDLLKD</sequence>
<feature type="domain" description="DnaJ homologue subfamily C member 28 conserved" evidence="4">
    <location>
        <begin position="348"/>
        <end position="414"/>
    </location>
</feature>
<dbReference type="InterPro" id="IPR011990">
    <property type="entry name" value="TPR-like_helical_dom_sf"/>
</dbReference>
<evidence type="ECO:0000256" key="3">
    <source>
        <dbReference type="SAM" id="MobiDB-lite"/>
    </source>
</evidence>
<dbReference type="AlphaFoldDB" id="D7LWR3"/>
<dbReference type="InterPro" id="IPR002885">
    <property type="entry name" value="PPR_rpt"/>
</dbReference>
<evidence type="ECO:0000259" key="4">
    <source>
        <dbReference type="Pfam" id="PF09350"/>
    </source>
</evidence>
<dbReference type="PANTHER" id="PTHR39158">
    <property type="entry name" value="OS08G0560600 PROTEIN"/>
    <property type="match status" value="1"/>
</dbReference>
<feature type="repeat" description="PPR" evidence="2">
    <location>
        <begin position="243"/>
        <end position="278"/>
    </location>
</feature>
<reference evidence="6" key="1">
    <citation type="journal article" date="2011" name="Nat. Genet.">
        <title>The Arabidopsis lyrata genome sequence and the basis of rapid genome size change.</title>
        <authorList>
            <person name="Hu T.T."/>
            <person name="Pattyn P."/>
            <person name="Bakker E.G."/>
            <person name="Cao J."/>
            <person name="Cheng J.-F."/>
            <person name="Clark R.M."/>
            <person name="Fahlgren N."/>
            <person name="Fawcett J.A."/>
            <person name="Grimwood J."/>
            <person name="Gundlach H."/>
            <person name="Haberer G."/>
            <person name="Hollister J.D."/>
            <person name="Ossowski S."/>
            <person name="Ottilar R.P."/>
            <person name="Salamov A.A."/>
            <person name="Schneeberger K."/>
            <person name="Spannagl M."/>
            <person name="Wang X."/>
            <person name="Yang L."/>
            <person name="Nasrallah M.E."/>
            <person name="Bergelson J."/>
            <person name="Carrington J.C."/>
            <person name="Gaut B.S."/>
            <person name="Schmutz J."/>
            <person name="Mayer K.F.X."/>
            <person name="Van de Peer Y."/>
            <person name="Grigoriev I.V."/>
            <person name="Nordborg M."/>
            <person name="Weigel D."/>
            <person name="Guo Y.-L."/>
        </authorList>
    </citation>
    <scope>NUCLEOTIDE SEQUENCE [LARGE SCALE GENOMIC DNA]</scope>
    <source>
        <strain evidence="6">cv. MN47</strain>
    </source>
</reference>
<dbReference type="PROSITE" id="PS51375">
    <property type="entry name" value="PPR"/>
    <property type="match status" value="3"/>
</dbReference>
<dbReference type="Pfam" id="PF01535">
    <property type="entry name" value="PPR"/>
    <property type="match status" value="2"/>
</dbReference>
<proteinExistence type="predicted"/>
<dbReference type="Pfam" id="PF09350">
    <property type="entry name" value="DJC28_CD"/>
    <property type="match status" value="1"/>
</dbReference>
<dbReference type="NCBIfam" id="TIGR00756">
    <property type="entry name" value="PPR"/>
    <property type="match status" value="2"/>
</dbReference>
<feature type="region of interest" description="Disordered" evidence="3">
    <location>
        <begin position="117"/>
        <end position="142"/>
    </location>
</feature>
<feature type="compositionally biased region" description="Acidic residues" evidence="3">
    <location>
        <begin position="119"/>
        <end position="129"/>
    </location>
</feature>
<dbReference type="EMBL" id="GL348718">
    <property type="protein sequence ID" value="EFH49363.1"/>
    <property type="molecule type" value="Genomic_DNA"/>
</dbReference>
<dbReference type="InterPro" id="IPR018961">
    <property type="entry name" value="DnaJ_homolog_subfam-C_membr-28"/>
</dbReference>
<dbReference type="Proteomes" id="UP000008694">
    <property type="component" value="Unassembled WGS sequence"/>
</dbReference>
<accession>D7LWR3</accession>
<evidence type="ECO:0000256" key="2">
    <source>
        <dbReference type="PROSITE-ProRule" id="PRU00708"/>
    </source>
</evidence>
<evidence type="ECO:0000313" key="5">
    <source>
        <dbReference type="EMBL" id="EFH49363.1"/>
    </source>
</evidence>
<dbReference type="Gene3D" id="1.25.40.10">
    <property type="entry name" value="Tetratricopeptide repeat domain"/>
    <property type="match status" value="2"/>
</dbReference>
<dbReference type="Pfam" id="PF13041">
    <property type="entry name" value="PPR_2"/>
    <property type="match status" value="1"/>
</dbReference>
<protein>
    <submittedName>
        <fullName evidence="5">Predicted protein</fullName>
    </submittedName>
</protein>
<dbReference type="PANTHER" id="PTHR39158:SF1">
    <property type="entry name" value="DNAJ HOMOLOG SUBFAMILY C MEMBER 28"/>
    <property type="match status" value="1"/>
</dbReference>